<accession>A0AAV4XLY5</accession>
<evidence type="ECO:0000313" key="2">
    <source>
        <dbReference type="Proteomes" id="UP001054945"/>
    </source>
</evidence>
<proteinExistence type="predicted"/>
<dbReference type="AlphaFoldDB" id="A0AAV4XLY5"/>
<comment type="caution">
    <text evidence="1">The sequence shown here is derived from an EMBL/GenBank/DDBJ whole genome shotgun (WGS) entry which is preliminary data.</text>
</comment>
<dbReference type="Gene3D" id="2.30.42.10">
    <property type="match status" value="1"/>
</dbReference>
<dbReference type="SUPFAM" id="SSF50156">
    <property type="entry name" value="PDZ domain-like"/>
    <property type="match status" value="1"/>
</dbReference>
<reference evidence="1 2" key="1">
    <citation type="submission" date="2021-06" db="EMBL/GenBank/DDBJ databases">
        <title>Caerostris extrusa draft genome.</title>
        <authorList>
            <person name="Kono N."/>
            <person name="Arakawa K."/>
        </authorList>
    </citation>
    <scope>NUCLEOTIDE SEQUENCE [LARGE SCALE GENOMIC DNA]</scope>
</reference>
<dbReference type="InterPro" id="IPR036034">
    <property type="entry name" value="PDZ_sf"/>
</dbReference>
<evidence type="ECO:0008006" key="3">
    <source>
        <dbReference type="Google" id="ProtNLM"/>
    </source>
</evidence>
<evidence type="ECO:0000313" key="1">
    <source>
        <dbReference type="EMBL" id="GIY95698.1"/>
    </source>
</evidence>
<organism evidence="1 2">
    <name type="scientific">Caerostris extrusa</name>
    <name type="common">Bark spider</name>
    <name type="synonym">Caerostris bankana</name>
    <dbReference type="NCBI Taxonomy" id="172846"/>
    <lineage>
        <taxon>Eukaryota</taxon>
        <taxon>Metazoa</taxon>
        <taxon>Ecdysozoa</taxon>
        <taxon>Arthropoda</taxon>
        <taxon>Chelicerata</taxon>
        <taxon>Arachnida</taxon>
        <taxon>Araneae</taxon>
        <taxon>Araneomorphae</taxon>
        <taxon>Entelegynae</taxon>
        <taxon>Araneoidea</taxon>
        <taxon>Araneidae</taxon>
        <taxon>Caerostris</taxon>
    </lineage>
</organism>
<gene>
    <name evidence="1" type="primary">AVEN_135406_1</name>
    <name evidence="1" type="ORF">CEXT_540711</name>
</gene>
<keyword evidence="2" id="KW-1185">Reference proteome</keyword>
<dbReference type="EMBL" id="BPLR01000565">
    <property type="protein sequence ID" value="GIY95698.1"/>
    <property type="molecule type" value="Genomic_DNA"/>
</dbReference>
<name>A0AAV4XLY5_CAEEX</name>
<sequence length="94" mass="10289">MDDVREVKLKRSDSIGLGFSVFGGKGSEFPPVIYQVVDESPAAVSGVVSSIQIFLSPPLVTRVCVDAYYTAYFHTTVYSAGCLQFFLKITRNNS</sequence>
<dbReference type="Proteomes" id="UP001054945">
    <property type="component" value="Unassembled WGS sequence"/>
</dbReference>
<protein>
    <recommendedName>
        <fullName evidence="3">PDZ domain-containing protein</fullName>
    </recommendedName>
</protein>